<keyword evidence="8" id="KW-0808">Transferase</keyword>
<comment type="caution">
    <text evidence="18">The sequence shown here is derived from an EMBL/GenBank/DDBJ whole genome shotgun (WGS) entry which is preliminary data.</text>
</comment>
<comment type="function">
    <text evidence="11">Probable S-adenosyl-L-methionine-dependent methyltransferase that acts as a component of the wybutosine biosynthesis pathway. Wybutosine is a hyper modified guanosine with a tricyclic base found at the 3'-position adjacent to the anticodon of eukaryotic phenylalanine tRNA. May methylate the carboxyl group of leucine residues to form alpha-leucine ester residues.</text>
</comment>
<dbReference type="FunFam" id="2.60.120.650:FF:000043">
    <property type="entry name" value="tRNA wybutosine-synthesizing protein 4"/>
    <property type="match status" value="1"/>
</dbReference>
<dbReference type="GO" id="GO:0008175">
    <property type="term" value="F:tRNA methyltransferase activity"/>
    <property type="evidence" value="ECO:0007669"/>
    <property type="project" value="TreeGrafter"/>
</dbReference>
<dbReference type="InterPro" id="IPR007213">
    <property type="entry name" value="Ppm1/Ppm2/Tcmp"/>
</dbReference>
<dbReference type="EC" id="2.3.1.231" evidence="4"/>
<comment type="similarity">
    <text evidence="3">Belongs to the methyltransferase superfamily. LCMT family.</text>
</comment>
<gene>
    <name evidence="18" type="ORF">ACO22_04541</name>
</gene>
<evidence type="ECO:0000256" key="5">
    <source>
        <dbReference type="ARBA" id="ARBA00012779"/>
    </source>
</evidence>
<dbReference type="PROSITE" id="PS51184">
    <property type="entry name" value="JMJC"/>
    <property type="match status" value="1"/>
</dbReference>
<dbReference type="VEuPathDB" id="FungiDB:PADG_05552"/>
<evidence type="ECO:0000259" key="17">
    <source>
        <dbReference type="PROSITE" id="PS51184"/>
    </source>
</evidence>
<dbReference type="PANTHER" id="PTHR46529">
    <property type="entry name" value="TRNA WYBUTOSINE-SYNTHESIZING PROTEIN 4"/>
    <property type="match status" value="1"/>
</dbReference>
<reference evidence="18 19" key="1">
    <citation type="submission" date="2016-06" db="EMBL/GenBank/DDBJ databases">
        <authorList>
            <person name="Kjaerup R.B."/>
            <person name="Dalgaard T.S."/>
            <person name="Juul-Madsen H.R."/>
        </authorList>
    </citation>
    <scope>NUCLEOTIDE SEQUENCE [LARGE SCALE GENOMIC DNA]</scope>
    <source>
        <strain evidence="18 19">Pb300</strain>
    </source>
</reference>
<evidence type="ECO:0000313" key="18">
    <source>
        <dbReference type="EMBL" id="ODH26580.1"/>
    </source>
</evidence>
<comment type="catalytic activity">
    <reaction evidence="15">
        <text>7-[(3S)-(3-amino-3-methoxycarbonyl)propyl]wyosine(37) in tRNA(Phe) + S-adenosyl-L-methionine + CO2 = wybutosine(37) in tRNA(Phe) + S-adenosyl-L-homocysteine + 2 H(+)</text>
        <dbReference type="Rhea" id="RHEA:37119"/>
        <dbReference type="Rhea" id="RHEA-COMP:11844"/>
        <dbReference type="Rhea" id="RHEA-COMP:11847"/>
        <dbReference type="ChEBI" id="CHEBI:15378"/>
        <dbReference type="ChEBI" id="CHEBI:16526"/>
        <dbReference type="ChEBI" id="CHEBI:57856"/>
        <dbReference type="ChEBI" id="CHEBI:59789"/>
        <dbReference type="ChEBI" id="CHEBI:73544"/>
        <dbReference type="ChEBI" id="CHEBI:74275"/>
        <dbReference type="EC" id="2.3.1.231"/>
    </reaction>
</comment>
<protein>
    <recommendedName>
        <fullName evidence="6">tRNA wybutosine-synthesizing protein 4</fullName>
        <ecNumber evidence="5">2.1.1.290</ecNumber>
        <ecNumber evidence="4">2.3.1.231</ecNumber>
    </recommendedName>
    <alternativeName>
        <fullName evidence="13">Leucine carboxyl methyltransferase 2</fullName>
    </alternativeName>
    <alternativeName>
        <fullName evidence="14">tRNA(Phe) (7-(3-amino-3-(methoxycarbonyl)propyl)wyosine(37)-N)-methoxycarbonyltransferase</fullName>
    </alternativeName>
    <alternativeName>
        <fullName evidence="12">tRNA(Phe) (7-(3-amino-3-carboxypropyl)wyosine(37)-O)-methyltransferase</fullName>
    </alternativeName>
</protein>
<evidence type="ECO:0000256" key="9">
    <source>
        <dbReference type="ARBA" id="ARBA00022691"/>
    </source>
</evidence>
<proteinExistence type="inferred from homology"/>
<dbReference type="SUPFAM" id="SSF53335">
    <property type="entry name" value="S-adenosyl-L-methionine-dependent methyltransferases"/>
    <property type="match status" value="1"/>
</dbReference>
<dbReference type="InterPro" id="IPR029063">
    <property type="entry name" value="SAM-dependent_MTases_sf"/>
</dbReference>
<dbReference type="GO" id="GO:0031591">
    <property type="term" value="P:wybutosine biosynthetic process"/>
    <property type="evidence" value="ECO:0007669"/>
    <property type="project" value="TreeGrafter"/>
</dbReference>
<dbReference type="InterPro" id="IPR003347">
    <property type="entry name" value="JmjC_dom"/>
</dbReference>
<evidence type="ECO:0000256" key="3">
    <source>
        <dbReference type="ARBA" id="ARBA00010703"/>
    </source>
</evidence>
<feature type="region of interest" description="Disordered" evidence="16">
    <location>
        <begin position="379"/>
        <end position="398"/>
    </location>
</feature>
<evidence type="ECO:0000256" key="4">
    <source>
        <dbReference type="ARBA" id="ARBA00012155"/>
    </source>
</evidence>
<keyword evidence="10" id="KW-0819">tRNA processing</keyword>
<dbReference type="SUPFAM" id="SSF50965">
    <property type="entry name" value="Galactose oxidase, central domain"/>
    <property type="match status" value="1"/>
</dbReference>
<sequence length="1079" mass="119875">MAPRGTKAEKGATLVMETNSSSIVSKRSVERLYYPEPHFFRHFVKKPQRRSPLINRGYWLRMHAVETSVRKFLEEPSELLKVIVNLGCGFDPLPFQFLSRDRTLCQNVKFVDVDHHKLMVKKRDVINQCTALSGLLSDAQLLPESGSVLLRSKEYVAAGCDLGDLNKLDVALKDAIGLTEVSILFIAEVSLTYMEVSLADALIQFLPKLSNDVNFCLLEQYFPDGPNHPFAVTMMKHFLKLQSPLHSIHRYPSLDQQEMRFRESGWTTTKSTNLWELWSDPTFLTEEQRLSLDSVEVFDEWEEFALFASHYFLLSASSRNTATGSTLLNGTEVPNVEPILLTLAPLCPPKFSGQRRFGAIVPTTAKSFGLHGGLGPQTRLSSTDEYTSSRTGTAATGEMPPLINMEARMCHTITQFDGHDCLLVGGRASPRDAMADCWIRRAGQWRRTDNLPTPRYRHCATAVDLGEGNSHVLIYGGRSTSGEVLNDFLLWNEMEGWRAVNVTNQSLPARFGASIANIDRQSGILLGGMTRDGVVLNDFWIWKLTTSSSGNIRLELNNLTENLLAGNLLHKWLGRFGASVTTTERGTFIIGGIAKHNCIPQDYDIMLLSNHVLKDMTLSPDRSFLTAVGLGSEFNRPRPLLVGHSSCATCDGDVLIVGGGAVCFSFGVHWNEGTWLLQSARSETMNSWTLHEQAASPEVNPLEGVSETADVHTAGGTTEMQTIPRVSISSAREFQIIVDNAKPVILSDLNIGSCRTAWTKEYLEKAIGRDRKVVVHESKSSNMNFQTKNFAYVTKEFGTFLDEVYTNESKQYLRSMSSTNPSEHPTNLARDFPGLQNDFYLPPELSLVSENAHSSPLRISGPVILWLHYDVLANVLCQIQGHKRLILYPPADITHLSFPPGSSNSSITLFKNLTDTTPLSPPNTHPFSALLKPGDVLFIPPLWLHTANPTDGEVSVAVNVFFRNLDKGYAAGRDVYGNRDLQAYERGRAEVEKIARAFDGVPRDMARFYIERLADELRGKARGATTRSSARTGYISSSNLSLATQRLRHMLMKLSAIAEQQATTTTTTDEAEAPHLAQP</sequence>
<evidence type="ECO:0000256" key="14">
    <source>
        <dbReference type="ARBA" id="ARBA00030847"/>
    </source>
</evidence>
<evidence type="ECO:0000256" key="16">
    <source>
        <dbReference type="SAM" id="MobiDB-lite"/>
    </source>
</evidence>
<dbReference type="UniPathway" id="UPA00375"/>
<evidence type="ECO:0000256" key="12">
    <source>
        <dbReference type="ARBA" id="ARBA00029750"/>
    </source>
</evidence>
<evidence type="ECO:0000256" key="10">
    <source>
        <dbReference type="ARBA" id="ARBA00022694"/>
    </source>
</evidence>
<dbReference type="InterPro" id="IPR011043">
    <property type="entry name" value="Gal_Oxase/kelch_b-propeller"/>
</dbReference>
<evidence type="ECO:0000313" key="19">
    <source>
        <dbReference type="Proteomes" id="UP000242814"/>
    </source>
</evidence>
<evidence type="ECO:0000256" key="1">
    <source>
        <dbReference type="ARBA" id="ARBA00001806"/>
    </source>
</evidence>
<dbReference type="InterPro" id="IPR015915">
    <property type="entry name" value="Kelch-typ_b-propeller"/>
</dbReference>
<dbReference type="EC" id="2.1.1.290" evidence="5"/>
<dbReference type="Gene3D" id="6.10.140.1470">
    <property type="match status" value="1"/>
</dbReference>
<feature type="compositionally biased region" description="Polar residues" evidence="16">
    <location>
        <begin position="379"/>
        <end position="394"/>
    </location>
</feature>
<evidence type="ECO:0000256" key="8">
    <source>
        <dbReference type="ARBA" id="ARBA00022679"/>
    </source>
</evidence>
<dbReference type="EMBL" id="LZYO01000182">
    <property type="protein sequence ID" value="ODH26580.1"/>
    <property type="molecule type" value="Genomic_DNA"/>
</dbReference>
<dbReference type="Pfam" id="PF13621">
    <property type="entry name" value="Cupin_8"/>
    <property type="match status" value="1"/>
</dbReference>
<dbReference type="SUPFAM" id="SSF51197">
    <property type="entry name" value="Clavaminate synthase-like"/>
    <property type="match status" value="1"/>
</dbReference>
<dbReference type="AlphaFoldDB" id="A0A1D2JCS9"/>
<comment type="pathway">
    <text evidence="2">tRNA modification; wybutosine-tRNA(Phe) biosynthesis.</text>
</comment>
<evidence type="ECO:0000256" key="13">
    <source>
        <dbReference type="ARBA" id="ARBA00030231"/>
    </source>
</evidence>
<evidence type="ECO:0000256" key="7">
    <source>
        <dbReference type="ARBA" id="ARBA00022603"/>
    </source>
</evidence>
<dbReference type="VEuPathDB" id="FungiDB:PABG_04905"/>
<feature type="non-terminal residue" evidence="18">
    <location>
        <position position="1079"/>
    </location>
</feature>
<dbReference type="Proteomes" id="UP000242814">
    <property type="component" value="Unassembled WGS sequence"/>
</dbReference>
<dbReference type="Pfam" id="PF04072">
    <property type="entry name" value="LCM"/>
    <property type="match status" value="1"/>
</dbReference>
<evidence type="ECO:0000256" key="15">
    <source>
        <dbReference type="ARBA" id="ARBA00049250"/>
    </source>
</evidence>
<dbReference type="Pfam" id="PF13418">
    <property type="entry name" value="Beta-prop_TYW4"/>
    <property type="match status" value="1"/>
</dbReference>
<name>A0A1D2JCS9_PARBR</name>
<organism evidence="18 19">
    <name type="scientific">Paracoccidioides brasiliensis</name>
    <dbReference type="NCBI Taxonomy" id="121759"/>
    <lineage>
        <taxon>Eukaryota</taxon>
        <taxon>Fungi</taxon>
        <taxon>Dikarya</taxon>
        <taxon>Ascomycota</taxon>
        <taxon>Pezizomycotina</taxon>
        <taxon>Eurotiomycetes</taxon>
        <taxon>Eurotiomycetidae</taxon>
        <taxon>Onygenales</taxon>
        <taxon>Ajellomycetaceae</taxon>
        <taxon>Paracoccidioides</taxon>
    </lineage>
</organism>
<evidence type="ECO:0000256" key="2">
    <source>
        <dbReference type="ARBA" id="ARBA00004797"/>
    </source>
</evidence>
<dbReference type="InterPro" id="IPR041667">
    <property type="entry name" value="Cupin_8"/>
</dbReference>
<dbReference type="GO" id="GO:0030488">
    <property type="term" value="P:tRNA methylation"/>
    <property type="evidence" value="ECO:0007669"/>
    <property type="project" value="TreeGrafter"/>
</dbReference>
<dbReference type="FunFam" id="3.40.50.150:FF:000383">
    <property type="entry name" value="Leucine carboxyl methyltransferase 2"/>
    <property type="match status" value="1"/>
</dbReference>
<dbReference type="Gene3D" id="2.120.10.80">
    <property type="entry name" value="Kelch-type beta propeller"/>
    <property type="match status" value="1"/>
</dbReference>
<evidence type="ECO:0000256" key="6">
    <source>
        <dbReference type="ARBA" id="ARBA00018045"/>
    </source>
</evidence>
<keyword evidence="7" id="KW-0489">Methyltransferase</keyword>
<dbReference type="Gene3D" id="2.60.120.650">
    <property type="entry name" value="Cupin"/>
    <property type="match status" value="1"/>
</dbReference>
<dbReference type="PANTHER" id="PTHR46529:SF1">
    <property type="entry name" value="TRNA WYBUTOSINE-SYNTHESIZING PROTEIN 4"/>
    <property type="match status" value="1"/>
</dbReference>
<accession>A0A1D2JCS9</accession>
<keyword evidence="9" id="KW-0949">S-adenosyl-L-methionine</keyword>
<evidence type="ECO:0000256" key="11">
    <source>
        <dbReference type="ARBA" id="ARBA00025588"/>
    </source>
</evidence>
<comment type="catalytic activity">
    <reaction evidence="1">
        <text>7-[(3S)-3-amino-3-carboxypropyl]wyosine(37) in tRNA(Phe) + S-adenosyl-L-methionine = 7-[(3S)-(3-amino-3-methoxycarbonyl)propyl]wyosine(37) in tRNA(Phe) + S-adenosyl-L-homocysteine</text>
        <dbReference type="Rhea" id="RHEA:36903"/>
        <dbReference type="Rhea" id="RHEA-COMP:10379"/>
        <dbReference type="Rhea" id="RHEA-COMP:11844"/>
        <dbReference type="ChEBI" id="CHEBI:57856"/>
        <dbReference type="ChEBI" id="CHEBI:59789"/>
        <dbReference type="ChEBI" id="CHEBI:73543"/>
        <dbReference type="ChEBI" id="CHEBI:74275"/>
        <dbReference type="EC" id="2.1.1.290"/>
    </reaction>
</comment>
<feature type="domain" description="JmjC" evidence="17">
    <location>
        <begin position="809"/>
        <end position="979"/>
    </location>
</feature>
<dbReference type="Gene3D" id="3.40.50.150">
    <property type="entry name" value="Vaccinia Virus protein VP39"/>
    <property type="match status" value="1"/>
</dbReference>